<feature type="transmembrane region" description="Helical" evidence="10">
    <location>
        <begin position="68"/>
        <end position="94"/>
    </location>
</feature>
<evidence type="ECO:0000256" key="6">
    <source>
        <dbReference type="ARBA" id="ARBA00022989"/>
    </source>
</evidence>
<evidence type="ECO:0000256" key="9">
    <source>
        <dbReference type="ARBA" id="ARBA00023160"/>
    </source>
</evidence>
<dbReference type="PROSITE" id="PS01188">
    <property type="entry name" value="ELO"/>
    <property type="match status" value="1"/>
</dbReference>
<dbReference type="EnsemblMetazoa" id="SCAU013912-RA">
    <property type="protein sequence ID" value="SCAU013912-PA"/>
    <property type="gene ID" value="SCAU013912"/>
</dbReference>
<dbReference type="GO" id="GO:0034625">
    <property type="term" value="P:fatty acid elongation, monounsaturated fatty acid"/>
    <property type="evidence" value="ECO:0007669"/>
    <property type="project" value="TreeGrafter"/>
</dbReference>
<organism evidence="11 12">
    <name type="scientific">Stomoxys calcitrans</name>
    <name type="common">Stable fly</name>
    <name type="synonym">Conops calcitrans</name>
    <dbReference type="NCBI Taxonomy" id="35570"/>
    <lineage>
        <taxon>Eukaryota</taxon>
        <taxon>Metazoa</taxon>
        <taxon>Ecdysozoa</taxon>
        <taxon>Arthropoda</taxon>
        <taxon>Hexapoda</taxon>
        <taxon>Insecta</taxon>
        <taxon>Pterygota</taxon>
        <taxon>Neoptera</taxon>
        <taxon>Endopterygota</taxon>
        <taxon>Diptera</taxon>
        <taxon>Brachycera</taxon>
        <taxon>Muscomorpha</taxon>
        <taxon>Muscoidea</taxon>
        <taxon>Muscidae</taxon>
        <taxon>Stomoxys</taxon>
    </lineage>
</organism>
<evidence type="ECO:0000313" key="12">
    <source>
        <dbReference type="Proteomes" id="UP000095300"/>
    </source>
</evidence>
<dbReference type="GO" id="GO:0030148">
    <property type="term" value="P:sphingolipid biosynthetic process"/>
    <property type="evidence" value="ECO:0007669"/>
    <property type="project" value="TreeGrafter"/>
</dbReference>
<reference evidence="12" key="1">
    <citation type="submission" date="2015-05" db="EMBL/GenBank/DDBJ databases">
        <authorList>
            <person name="Wilson R.K."/>
            <person name="Warren W.C."/>
            <person name="Olafson P."/>
        </authorList>
    </citation>
    <scope>NUCLEOTIDE SEQUENCE [LARGE SCALE GENOMIC DNA]</scope>
    <source>
        <strain evidence="12">USDA</strain>
    </source>
</reference>
<evidence type="ECO:0000256" key="5">
    <source>
        <dbReference type="ARBA" id="ARBA00022832"/>
    </source>
</evidence>
<accession>A0A1I8Q4S3</accession>
<evidence type="ECO:0000256" key="1">
    <source>
        <dbReference type="ARBA" id="ARBA00004141"/>
    </source>
</evidence>
<dbReference type="OrthoDB" id="434092at2759"/>
<proteinExistence type="inferred from homology"/>
<keyword evidence="5 10" id="KW-0276">Fatty acid metabolism</keyword>
<dbReference type="EnsemblMetazoa" id="SCAU013912-RB">
    <property type="protein sequence ID" value="SCAU013912-PB"/>
    <property type="gene ID" value="SCAU013912"/>
</dbReference>
<dbReference type="AlphaFoldDB" id="A0A1I8Q4S3"/>
<reference evidence="11" key="2">
    <citation type="submission" date="2020-05" db="UniProtKB">
        <authorList>
            <consortium name="EnsemblMetazoa"/>
        </authorList>
    </citation>
    <scope>IDENTIFICATION</scope>
    <source>
        <strain evidence="11">USDA</strain>
    </source>
</reference>
<dbReference type="GO" id="GO:0009922">
    <property type="term" value="F:fatty acid elongase activity"/>
    <property type="evidence" value="ECO:0007669"/>
    <property type="project" value="UniProtKB-EC"/>
</dbReference>
<dbReference type="PANTHER" id="PTHR11157">
    <property type="entry name" value="FATTY ACID ACYL TRANSFERASE-RELATED"/>
    <property type="match status" value="1"/>
</dbReference>
<keyword evidence="3 10" id="KW-0808">Transferase</keyword>
<evidence type="ECO:0000256" key="8">
    <source>
        <dbReference type="ARBA" id="ARBA00023136"/>
    </source>
</evidence>
<comment type="subcellular location">
    <subcellularLocation>
        <location evidence="1">Membrane</location>
        <topology evidence="1">Multi-pass membrane protein</topology>
    </subcellularLocation>
</comment>
<dbReference type="STRING" id="35570.A0A1I8Q4S3"/>
<dbReference type="GO" id="GO:0019367">
    <property type="term" value="P:fatty acid elongation, saturated fatty acid"/>
    <property type="evidence" value="ECO:0007669"/>
    <property type="project" value="TreeGrafter"/>
</dbReference>
<keyword evidence="4 10" id="KW-0812">Transmembrane</keyword>
<dbReference type="InterPro" id="IPR002076">
    <property type="entry name" value="ELO_fam"/>
</dbReference>
<evidence type="ECO:0000256" key="7">
    <source>
        <dbReference type="ARBA" id="ARBA00023098"/>
    </source>
</evidence>
<dbReference type="GO" id="GO:0005789">
    <property type="term" value="C:endoplasmic reticulum membrane"/>
    <property type="evidence" value="ECO:0007669"/>
    <property type="project" value="TreeGrafter"/>
</dbReference>
<dbReference type="KEGG" id="scac:106083328"/>
<evidence type="ECO:0000256" key="3">
    <source>
        <dbReference type="ARBA" id="ARBA00022679"/>
    </source>
</evidence>
<feature type="transmembrane region" description="Helical" evidence="10">
    <location>
        <begin position="28"/>
        <end position="48"/>
    </location>
</feature>
<feature type="transmembrane region" description="Helical" evidence="10">
    <location>
        <begin position="114"/>
        <end position="133"/>
    </location>
</feature>
<dbReference type="GO" id="GO:0034626">
    <property type="term" value="P:fatty acid elongation, polyunsaturated fatty acid"/>
    <property type="evidence" value="ECO:0007669"/>
    <property type="project" value="TreeGrafter"/>
</dbReference>
<keyword evidence="2 10" id="KW-0444">Lipid biosynthesis</keyword>
<comment type="similarity">
    <text evidence="10">Belongs to the ELO family.</text>
</comment>
<feature type="transmembrane region" description="Helical" evidence="10">
    <location>
        <begin position="230"/>
        <end position="248"/>
    </location>
</feature>
<gene>
    <name evidence="11" type="primary">106083328</name>
</gene>
<dbReference type="PANTHER" id="PTHR11157:SF153">
    <property type="entry name" value="ELONGATION OF VERY LONG CHAIN FATTY ACIDS PROTEIN"/>
    <property type="match status" value="1"/>
</dbReference>
<name>A0A1I8Q4S3_STOCA</name>
<keyword evidence="7 10" id="KW-0443">Lipid metabolism</keyword>
<keyword evidence="6 10" id="KW-1133">Transmembrane helix</keyword>
<evidence type="ECO:0000256" key="4">
    <source>
        <dbReference type="ARBA" id="ARBA00022692"/>
    </source>
</evidence>
<sequence>MEDMNATSTDYWNFLFTELADERTNDWFLVKSPVPIFALIGAYLYFVLSWGPKFMKDRKPFKLERSMIIYNFIQVVLSCWMVYDGIIVWSTYNWRCQPVNRSRTPMAYREARGVYVYFLAKISELLDTVFFVLRKNERQVTFLHVYHHSVMPMISWAATKYFPGGHGTFVGCINSFVHIVMYSYYFLSAFGPHMQKYLWWKKHITNLQMIQFCLIFVHQTQLLYTECNYPRWSVCFTLPNAVFFFFLFKDFYQKSYKNKKEAAAALANQKAAAAAAAALTCQQQAAAMDAANNNTIHTETKKVL</sequence>
<evidence type="ECO:0000256" key="2">
    <source>
        <dbReference type="ARBA" id="ARBA00022516"/>
    </source>
</evidence>
<dbReference type="Proteomes" id="UP000095300">
    <property type="component" value="Unassembled WGS sequence"/>
</dbReference>
<dbReference type="EC" id="2.3.1.199" evidence="10"/>
<keyword evidence="12" id="KW-1185">Reference proteome</keyword>
<dbReference type="GO" id="GO:0042761">
    <property type="term" value="P:very long-chain fatty acid biosynthetic process"/>
    <property type="evidence" value="ECO:0007669"/>
    <property type="project" value="TreeGrafter"/>
</dbReference>
<protein>
    <recommendedName>
        <fullName evidence="10">Elongation of very long chain fatty acids protein</fullName>
        <ecNumber evidence="10">2.3.1.199</ecNumber>
    </recommendedName>
    <alternativeName>
        <fullName evidence="10">Very-long-chain 3-oxoacyl-CoA synthase</fullName>
    </alternativeName>
</protein>
<feature type="transmembrane region" description="Helical" evidence="10">
    <location>
        <begin position="168"/>
        <end position="187"/>
    </location>
</feature>
<dbReference type="InterPro" id="IPR030457">
    <property type="entry name" value="ELO_CS"/>
</dbReference>
<keyword evidence="9 10" id="KW-0275">Fatty acid biosynthesis</keyword>
<keyword evidence="8 10" id="KW-0472">Membrane</keyword>
<evidence type="ECO:0000313" key="11">
    <source>
        <dbReference type="EnsemblMetazoa" id="SCAU013912-PA"/>
    </source>
</evidence>
<dbReference type="VEuPathDB" id="VectorBase:SCAU013912"/>
<evidence type="ECO:0000256" key="10">
    <source>
        <dbReference type="RuleBase" id="RU361115"/>
    </source>
</evidence>
<dbReference type="Pfam" id="PF01151">
    <property type="entry name" value="ELO"/>
    <property type="match status" value="1"/>
</dbReference>
<comment type="catalytic activity">
    <reaction evidence="10">
        <text>a very-long-chain acyl-CoA + malonyl-CoA + H(+) = a very-long-chain 3-oxoacyl-CoA + CO2 + CoA</text>
        <dbReference type="Rhea" id="RHEA:32727"/>
        <dbReference type="ChEBI" id="CHEBI:15378"/>
        <dbReference type="ChEBI" id="CHEBI:16526"/>
        <dbReference type="ChEBI" id="CHEBI:57287"/>
        <dbReference type="ChEBI" id="CHEBI:57384"/>
        <dbReference type="ChEBI" id="CHEBI:90725"/>
        <dbReference type="ChEBI" id="CHEBI:90736"/>
        <dbReference type="EC" id="2.3.1.199"/>
    </reaction>
</comment>